<reference evidence="1 2" key="1">
    <citation type="submission" date="2019-11" db="EMBL/GenBank/DDBJ databases">
        <title>Whole genome sequence of Oryza granulata.</title>
        <authorList>
            <person name="Li W."/>
        </authorList>
    </citation>
    <scope>NUCLEOTIDE SEQUENCE [LARGE SCALE GENOMIC DNA]</scope>
    <source>
        <strain evidence="2">cv. Menghai</strain>
        <tissue evidence="1">Leaf</tissue>
    </source>
</reference>
<protein>
    <submittedName>
        <fullName evidence="1">Uncharacterized protein</fullName>
    </submittedName>
</protein>
<keyword evidence="2" id="KW-1185">Reference proteome</keyword>
<evidence type="ECO:0000313" key="1">
    <source>
        <dbReference type="EMBL" id="KAF0901482.1"/>
    </source>
</evidence>
<proteinExistence type="predicted"/>
<dbReference type="AlphaFoldDB" id="A0A6G1CMV0"/>
<comment type="caution">
    <text evidence="1">The sequence shown here is derived from an EMBL/GenBank/DDBJ whole genome shotgun (WGS) entry which is preliminary data.</text>
</comment>
<organism evidence="1 2">
    <name type="scientific">Oryza meyeriana var. granulata</name>
    <dbReference type="NCBI Taxonomy" id="110450"/>
    <lineage>
        <taxon>Eukaryota</taxon>
        <taxon>Viridiplantae</taxon>
        <taxon>Streptophyta</taxon>
        <taxon>Embryophyta</taxon>
        <taxon>Tracheophyta</taxon>
        <taxon>Spermatophyta</taxon>
        <taxon>Magnoliopsida</taxon>
        <taxon>Liliopsida</taxon>
        <taxon>Poales</taxon>
        <taxon>Poaceae</taxon>
        <taxon>BOP clade</taxon>
        <taxon>Oryzoideae</taxon>
        <taxon>Oryzeae</taxon>
        <taxon>Oryzinae</taxon>
        <taxon>Oryza</taxon>
        <taxon>Oryza meyeriana</taxon>
    </lineage>
</organism>
<gene>
    <name evidence="1" type="ORF">E2562_003477</name>
</gene>
<name>A0A6G1CMV0_9ORYZ</name>
<sequence>MRMDTVQGVMRGGDGCTRAWLAYPDFPGSLAEDAHGAVDGGGDDTIAGGGLAAALETAEEDKVGAEKLGLLGCFSRPRWEIRDERNEMSRSMLGDHDGGAPATANVVSWVVRGRSVAGLRRSGSLEGGRAVDEGEGKAATSIAASRVAVAVDSASVFSFSGQPRVAVMAVLYRGGVL</sequence>
<accession>A0A6G1CMV0</accession>
<dbReference type="Proteomes" id="UP000479710">
    <property type="component" value="Unassembled WGS sequence"/>
</dbReference>
<dbReference type="EMBL" id="SPHZ02000008">
    <property type="protein sequence ID" value="KAF0901482.1"/>
    <property type="molecule type" value="Genomic_DNA"/>
</dbReference>
<evidence type="ECO:0000313" key="2">
    <source>
        <dbReference type="Proteomes" id="UP000479710"/>
    </source>
</evidence>